<proteinExistence type="predicted"/>
<keyword evidence="2" id="KW-1185">Reference proteome</keyword>
<dbReference type="PATRIC" id="fig|1292037.4.peg.6383"/>
<organism evidence="1 2">
    <name type="scientific">Amycolatopsis vancoresmycina DSM 44592</name>
    <dbReference type="NCBI Taxonomy" id="1292037"/>
    <lineage>
        <taxon>Bacteria</taxon>
        <taxon>Bacillati</taxon>
        <taxon>Actinomycetota</taxon>
        <taxon>Actinomycetes</taxon>
        <taxon>Pseudonocardiales</taxon>
        <taxon>Pseudonocardiaceae</taxon>
        <taxon>Amycolatopsis</taxon>
    </lineage>
</organism>
<dbReference type="eggNOG" id="COG1595">
    <property type="taxonomic scope" value="Bacteria"/>
</dbReference>
<gene>
    <name evidence="1" type="ORF">H480_33985</name>
</gene>
<evidence type="ECO:0000313" key="1">
    <source>
        <dbReference type="EMBL" id="EOD64048.1"/>
    </source>
</evidence>
<dbReference type="EMBL" id="AOUO01000565">
    <property type="protein sequence ID" value="EOD64048.1"/>
    <property type="molecule type" value="Genomic_DNA"/>
</dbReference>
<dbReference type="Proteomes" id="UP000014139">
    <property type="component" value="Unassembled WGS sequence"/>
</dbReference>
<sequence>ALPAGAALEVRGARAVAEETQVFGKRARFAATALVDGAVGVVVAPRGRLVLALAVTVEGERVAAYEVIADPARLAALHVTLA</sequence>
<comment type="caution">
    <text evidence="1">The sequence shown here is derived from an EMBL/GenBank/DDBJ whole genome shotgun (WGS) entry which is preliminary data.</text>
</comment>
<reference evidence="1 2" key="1">
    <citation type="submission" date="2013-02" db="EMBL/GenBank/DDBJ databases">
        <title>Draft genome sequence of Amycolatopsis vancoresmycina strain DSM 44592T.</title>
        <authorList>
            <person name="Kumar S."/>
            <person name="Kaur N."/>
            <person name="Kaur C."/>
            <person name="Raghava G.P.S."/>
            <person name="Mayilraj S."/>
        </authorList>
    </citation>
    <scope>NUCLEOTIDE SEQUENCE [LARGE SCALE GENOMIC DNA]</scope>
    <source>
        <strain evidence="1 2">DSM 44592</strain>
    </source>
</reference>
<accession>R1FXG7</accession>
<evidence type="ECO:0000313" key="2">
    <source>
        <dbReference type="Proteomes" id="UP000014139"/>
    </source>
</evidence>
<protein>
    <submittedName>
        <fullName evidence="1">RNA polymerase sigma-70 factor, ECF subfamily protein</fullName>
    </submittedName>
</protein>
<dbReference type="AlphaFoldDB" id="R1FXG7"/>
<feature type="non-terminal residue" evidence="1">
    <location>
        <position position="1"/>
    </location>
</feature>
<name>R1FXG7_9PSEU</name>